<dbReference type="InterPro" id="IPR014851">
    <property type="entry name" value="BCS1_N"/>
</dbReference>
<keyword evidence="15" id="KW-1185">Reference proteome</keyword>
<keyword evidence="4 14" id="KW-0378">Hydrolase</keyword>
<dbReference type="InterPro" id="IPR003960">
    <property type="entry name" value="ATPase_AAA_CS"/>
</dbReference>
<gene>
    <name evidence="14" type="ORF">BU16DRAFT_134545</name>
</gene>
<dbReference type="Pfam" id="PF00004">
    <property type="entry name" value="AAA"/>
    <property type="match status" value="1"/>
</dbReference>
<feature type="domain" description="Mitochondrial chaperone BCS1-like ATPase lid" evidence="13">
    <location>
        <begin position="310"/>
        <end position="353"/>
    </location>
</feature>
<reference evidence="14" key="1">
    <citation type="journal article" date="2020" name="Stud. Mycol.">
        <title>101 Dothideomycetes genomes: a test case for predicting lifestyles and emergence of pathogens.</title>
        <authorList>
            <person name="Haridas S."/>
            <person name="Albert R."/>
            <person name="Binder M."/>
            <person name="Bloem J."/>
            <person name="Labutti K."/>
            <person name="Salamov A."/>
            <person name="Andreopoulos B."/>
            <person name="Baker S."/>
            <person name="Barry K."/>
            <person name="Bills G."/>
            <person name="Bluhm B."/>
            <person name="Cannon C."/>
            <person name="Castanera R."/>
            <person name="Culley D."/>
            <person name="Daum C."/>
            <person name="Ezra D."/>
            <person name="Gonzalez J."/>
            <person name="Henrissat B."/>
            <person name="Kuo A."/>
            <person name="Liang C."/>
            <person name="Lipzen A."/>
            <person name="Lutzoni F."/>
            <person name="Magnuson J."/>
            <person name="Mondo S."/>
            <person name="Nolan M."/>
            <person name="Ohm R."/>
            <person name="Pangilinan J."/>
            <person name="Park H.-J."/>
            <person name="Ramirez L."/>
            <person name="Alfaro M."/>
            <person name="Sun H."/>
            <person name="Tritt A."/>
            <person name="Yoshinaga Y."/>
            <person name="Zwiers L.-H."/>
            <person name="Turgeon B."/>
            <person name="Goodwin S."/>
            <person name="Spatafora J."/>
            <person name="Crous P."/>
            <person name="Grigoriev I."/>
        </authorList>
    </citation>
    <scope>NUCLEOTIDE SEQUENCE</scope>
    <source>
        <strain evidence="14">CBS 269.34</strain>
    </source>
</reference>
<dbReference type="OrthoDB" id="10251412at2759"/>
<organism evidence="14 15">
    <name type="scientific">Lophium mytilinum</name>
    <dbReference type="NCBI Taxonomy" id="390894"/>
    <lineage>
        <taxon>Eukaryota</taxon>
        <taxon>Fungi</taxon>
        <taxon>Dikarya</taxon>
        <taxon>Ascomycota</taxon>
        <taxon>Pezizomycotina</taxon>
        <taxon>Dothideomycetes</taxon>
        <taxon>Pleosporomycetidae</taxon>
        <taxon>Mytilinidiales</taxon>
        <taxon>Mytilinidiaceae</taxon>
        <taxon>Lophium</taxon>
    </lineage>
</organism>
<evidence type="ECO:0000259" key="11">
    <source>
        <dbReference type="Pfam" id="PF00004"/>
    </source>
</evidence>
<name>A0A6A6QF86_9PEZI</name>
<evidence type="ECO:0000256" key="1">
    <source>
        <dbReference type="ARBA" id="ARBA00004325"/>
    </source>
</evidence>
<sequence length="369" mass="40632">MLSTFAKAHVTVALNTSVHKGVVEWLSANVISKGTRYALATTTAVADGYGLIMKPASGKYTFWFRKRFFTCTIETTTGGKESQKNDAMVISTLAFSTDPIEAFLRHCKDLYDKNHDDTEICVYTWSESSEGSHFRPNEKAPRSFDTIYMDGAVKADVIKDVDKFFDEETKEFYGENGIPYRRGYLLHGPPGTAMDDSSILDAFQGLGGGCVVVLEDVDSAGITRENGKKGNSSSKLTLSGLLNAIDGNAAPDDRLLIMTSNCPDDLDEALVRPGRIDRQIYLGHISQSSAAIIFTRLVAKLAAREGIIKEEEVEPLAQRFAEQIPEDTVTPAEVQNFLQMRRGEPLRAIDEVGPWVADLIAKRQKVSES</sequence>
<evidence type="ECO:0000256" key="7">
    <source>
        <dbReference type="ARBA" id="ARBA00023128"/>
    </source>
</evidence>
<keyword evidence="2" id="KW-0812">Transmembrane</keyword>
<dbReference type="InterPro" id="IPR050747">
    <property type="entry name" value="Mitochondrial_chaperone_BCS1"/>
</dbReference>
<dbReference type="GO" id="GO:0005524">
    <property type="term" value="F:ATP binding"/>
    <property type="evidence" value="ECO:0007669"/>
    <property type="project" value="UniProtKB-KW"/>
</dbReference>
<protein>
    <submittedName>
        <fullName evidence="14">P-loop containing nucleoside triphosphate hydrolase protein</fullName>
    </submittedName>
</protein>
<evidence type="ECO:0000256" key="4">
    <source>
        <dbReference type="ARBA" id="ARBA00022801"/>
    </source>
</evidence>
<dbReference type="Pfam" id="PF25426">
    <property type="entry name" value="AAA_lid_BCS1"/>
    <property type="match status" value="1"/>
</dbReference>
<dbReference type="InterPro" id="IPR027417">
    <property type="entry name" value="P-loop_NTPase"/>
</dbReference>
<keyword evidence="3 10" id="KW-0547">Nucleotide-binding</keyword>
<evidence type="ECO:0000256" key="3">
    <source>
        <dbReference type="ARBA" id="ARBA00022741"/>
    </source>
</evidence>
<feature type="domain" description="BCS1 N-terminal" evidence="12">
    <location>
        <begin position="8"/>
        <end position="147"/>
    </location>
</feature>
<evidence type="ECO:0000313" key="15">
    <source>
        <dbReference type="Proteomes" id="UP000799750"/>
    </source>
</evidence>
<evidence type="ECO:0000256" key="6">
    <source>
        <dbReference type="ARBA" id="ARBA00022989"/>
    </source>
</evidence>
<evidence type="ECO:0000259" key="12">
    <source>
        <dbReference type="Pfam" id="PF08740"/>
    </source>
</evidence>
<feature type="domain" description="ATPase AAA-type core" evidence="11">
    <location>
        <begin position="209"/>
        <end position="283"/>
    </location>
</feature>
<accession>A0A6A6QF86</accession>
<dbReference type="InterPro" id="IPR003959">
    <property type="entry name" value="ATPase_AAA_core"/>
</dbReference>
<comment type="catalytic activity">
    <reaction evidence="9">
        <text>ATP + H2O = ADP + phosphate + H(+)</text>
        <dbReference type="Rhea" id="RHEA:13065"/>
        <dbReference type="ChEBI" id="CHEBI:15377"/>
        <dbReference type="ChEBI" id="CHEBI:15378"/>
        <dbReference type="ChEBI" id="CHEBI:30616"/>
        <dbReference type="ChEBI" id="CHEBI:43474"/>
        <dbReference type="ChEBI" id="CHEBI:456216"/>
    </reaction>
    <physiologicalReaction direction="left-to-right" evidence="9">
        <dbReference type="Rhea" id="RHEA:13066"/>
    </physiologicalReaction>
</comment>
<keyword evidence="8" id="KW-0472">Membrane</keyword>
<comment type="subcellular location">
    <subcellularLocation>
        <location evidence="1">Mitochondrion membrane</location>
    </subcellularLocation>
</comment>
<keyword evidence="5 10" id="KW-0067">ATP-binding</keyword>
<comment type="similarity">
    <text evidence="10">Belongs to the AAA ATPase family.</text>
</comment>
<keyword evidence="6" id="KW-1133">Transmembrane helix</keyword>
<proteinExistence type="inferred from homology"/>
<dbReference type="EMBL" id="MU004196">
    <property type="protein sequence ID" value="KAF2490769.1"/>
    <property type="molecule type" value="Genomic_DNA"/>
</dbReference>
<dbReference type="Pfam" id="PF08740">
    <property type="entry name" value="BCS1_N"/>
    <property type="match status" value="1"/>
</dbReference>
<evidence type="ECO:0000313" key="14">
    <source>
        <dbReference type="EMBL" id="KAF2490769.1"/>
    </source>
</evidence>
<dbReference type="GO" id="GO:0031966">
    <property type="term" value="C:mitochondrial membrane"/>
    <property type="evidence" value="ECO:0007669"/>
    <property type="project" value="UniProtKB-SubCell"/>
</dbReference>
<evidence type="ECO:0000256" key="10">
    <source>
        <dbReference type="RuleBase" id="RU003651"/>
    </source>
</evidence>
<dbReference type="InterPro" id="IPR057495">
    <property type="entry name" value="AAA_lid_BCS1"/>
</dbReference>
<dbReference type="Proteomes" id="UP000799750">
    <property type="component" value="Unassembled WGS sequence"/>
</dbReference>
<evidence type="ECO:0000256" key="2">
    <source>
        <dbReference type="ARBA" id="ARBA00022692"/>
    </source>
</evidence>
<evidence type="ECO:0000256" key="9">
    <source>
        <dbReference type="ARBA" id="ARBA00048778"/>
    </source>
</evidence>
<dbReference type="PROSITE" id="PS00674">
    <property type="entry name" value="AAA"/>
    <property type="match status" value="1"/>
</dbReference>
<dbReference type="GO" id="GO:0016887">
    <property type="term" value="F:ATP hydrolysis activity"/>
    <property type="evidence" value="ECO:0007669"/>
    <property type="project" value="InterPro"/>
</dbReference>
<dbReference type="SUPFAM" id="SSF52540">
    <property type="entry name" value="P-loop containing nucleoside triphosphate hydrolases"/>
    <property type="match status" value="1"/>
</dbReference>
<dbReference type="AlphaFoldDB" id="A0A6A6QF86"/>
<evidence type="ECO:0000259" key="13">
    <source>
        <dbReference type="Pfam" id="PF25426"/>
    </source>
</evidence>
<dbReference type="PANTHER" id="PTHR23070">
    <property type="entry name" value="BCS1 AAA-TYPE ATPASE"/>
    <property type="match status" value="1"/>
</dbReference>
<keyword evidence="7" id="KW-0496">Mitochondrion</keyword>
<evidence type="ECO:0000256" key="5">
    <source>
        <dbReference type="ARBA" id="ARBA00022840"/>
    </source>
</evidence>
<dbReference type="Gene3D" id="3.40.50.300">
    <property type="entry name" value="P-loop containing nucleotide triphosphate hydrolases"/>
    <property type="match status" value="2"/>
</dbReference>
<evidence type="ECO:0000256" key="8">
    <source>
        <dbReference type="ARBA" id="ARBA00023136"/>
    </source>
</evidence>